<organism evidence="1 2">
    <name type="scientific">Phyllachora maydis</name>
    <dbReference type="NCBI Taxonomy" id="1825666"/>
    <lineage>
        <taxon>Eukaryota</taxon>
        <taxon>Fungi</taxon>
        <taxon>Dikarya</taxon>
        <taxon>Ascomycota</taxon>
        <taxon>Pezizomycotina</taxon>
        <taxon>Sordariomycetes</taxon>
        <taxon>Sordariomycetidae</taxon>
        <taxon>Phyllachorales</taxon>
        <taxon>Phyllachoraceae</taxon>
        <taxon>Phyllachora</taxon>
    </lineage>
</organism>
<evidence type="ECO:0000313" key="2">
    <source>
        <dbReference type="Proteomes" id="UP001217918"/>
    </source>
</evidence>
<dbReference type="Proteomes" id="UP001217918">
    <property type="component" value="Unassembled WGS sequence"/>
</dbReference>
<gene>
    <name evidence="1" type="ORF">P8C59_004549</name>
</gene>
<name>A0AAD9I4A8_9PEZI</name>
<dbReference type="EMBL" id="JAQQPM010000003">
    <property type="protein sequence ID" value="KAK2070012.1"/>
    <property type="molecule type" value="Genomic_DNA"/>
</dbReference>
<protein>
    <submittedName>
        <fullName evidence="1">Uncharacterized protein</fullName>
    </submittedName>
</protein>
<dbReference type="AlphaFoldDB" id="A0AAD9I4A8"/>
<evidence type="ECO:0000313" key="1">
    <source>
        <dbReference type="EMBL" id="KAK2070012.1"/>
    </source>
</evidence>
<reference evidence="1" key="1">
    <citation type="journal article" date="2023" name="Mol. Plant Microbe Interact.">
        <title>Elucidating the Obligate Nature and Biological Capacity of an Invasive Fungal Corn Pathogen.</title>
        <authorList>
            <person name="MacCready J.S."/>
            <person name="Roggenkamp E.M."/>
            <person name="Gdanetz K."/>
            <person name="Chilvers M.I."/>
        </authorList>
    </citation>
    <scope>NUCLEOTIDE SEQUENCE</scope>
    <source>
        <strain evidence="1">PM02</strain>
    </source>
</reference>
<keyword evidence="2" id="KW-1185">Reference proteome</keyword>
<comment type="caution">
    <text evidence="1">The sequence shown here is derived from an EMBL/GenBank/DDBJ whole genome shotgun (WGS) entry which is preliminary data.</text>
</comment>
<accession>A0AAD9I4A8</accession>
<proteinExistence type="predicted"/>
<sequence length="73" mass="7784">MNACHCHTRRCAKGVADVSLVLFATPSWPRAITSYEVGFIAALTYAVSFYKCSRLGVRPLGSPVSRSGAPIPA</sequence>